<keyword evidence="6" id="KW-0029">Amino-acid transport</keyword>
<name>A0ABX0UXE8_9HYPH</name>
<keyword evidence="12" id="KW-1185">Reference proteome</keyword>
<dbReference type="Gene3D" id="1.10.3720.10">
    <property type="entry name" value="MetI-like"/>
    <property type="match status" value="2"/>
</dbReference>
<feature type="transmembrane region" description="Helical" evidence="9">
    <location>
        <begin position="264"/>
        <end position="289"/>
    </location>
</feature>
<evidence type="ECO:0000256" key="3">
    <source>
        <dbReference type="ARBA" id="ARBA00022448"/>
    </source>
</evidence>
<evidence type="ECO:0000256" key="9">
    <source>
        <dbReference type="RuleBase" id="RU363032"/>
    </source>
</evidence>
<dbReference type="Pfam" id="PF00528">
    <property type="entry name" value="BPD_transp_1"/>
    <property type="match status" value="1"/>
</dbReference>
<feature type="domain" description="ABC transmembrane type-1" evidence="10">
    <location>
        <begin position="97"/>
        <end position="390"/>
    </location>
</feature>
<feature type="transmembrane region" description="Helical" evidence="9">
    <location>
        <begin position="224"/>
        <end position="244"/>
    </location>
</feature>
<dbReference type="PANTHER" id="PTHR30614:SF37">
    <property type="entry name" value="AMINO-ACID ABC TRANSPORTER PERMEASE PROTEIN YHDX-RELATED"/>
    <property type="match status" value="1"/>
</dbReference>
<evidence type="ECO:0000256" key="2">
    <source>
        <dbReference type="ARBA" id="ARBA00010072"/>
    </source>
</evidence>
<comment type="subcellular location">
    <subcellularLocation>
        <location evidence="1">Cell inner membrane</location>
        <topology evidence="1">Multi-pass membrane protein</topology>
    </subcellularLocation>
    <subcellularLocation>
        <location evidence="9">Cell membrane</location>
        <topology evidence="9">Multi-pass membrane protein</topology>
    </subcellularLocation>
</comment>
<dbReference type="NCBIfam" id="TIGR01726">
    <property type="entry name" value="HEQRo_perm_3TM"/>
    <property type="match status" value="1"/>
</dbReference>
<keyword evidence="8 9" id="KW-0472">Membrane</keyword>
<dbReference type="PROSITE" id="PS50928">
    <property type="entry name" value="ABC_TM1"/>
    <property type="match status" value="1"/>
</dbReference>
<feature type="transmembrane region" description="Helical" evidence="9">
    <location>
        <begin position="57"/>
        <end position="73"/>
    </location>
</feature>
<keyword evidence="7 9" id="KW-1133">Transmembrane helix</keyword>
<feature type="transmembrane region" description="Helical" evidence="9">
    <location>
        <begin position="128"/>
        <end position="153"/>
    </location>
</feature>
<dbReference type="Proteomes" id="UP001429580">
    <property type="component" value="Unassembled WGS sequence"/>
</dbReference>
<dbReference type="InterPro" id="IPR035906">
    <property type="entry name" value="MetI-like_sf"/>
</dbReference>
<evidence type="ECO:0000313" key="11">
    <source>
        <dbReference type="EMBL" id="NIJ57417.1"/>
    </source>
</evidence>
<dbReference type="RefSeq" id="WP_166949894.1">
    <property type="nucleotide sequence ID" value="NZ_JAASQI010000002.1"/>
</dbReference>
<keyword evidence="3 9" id="KW-0813">Transport</keyword>
<gene>
    <name evidence="11" type="ORF">FHS82_001243</name>
</gene>
<dbReference type="InterPro" id="IPR043429">
    <property type="entry name" value="ArtM/GltK/GlnP/TcyL/YhdX-like"/>
</dbReference>
<feature type="transmembrane region" description="Helical" evidence="9">
    <location>
        <begin position="26"/>
        <end position="45"/>
    </location>
</feature>
<evidence type="ECO:0000256" key="6">
    <source>
        <dbReference type="ARBA" id="ARBA00022970"/>
    </source>
</evidence>
<accession>A0ABX0UXE8</accession>
<evidence type="ECO:0000256" key="7">
    <source>
        <dbReference type="ARBA" id="ARBA00022989"/>
    </source>
</evidence>
<comment type="similarity">
    <text evidence="2">Belongs to the binding-protein-dependent transport system permease family. HisMQ subfamily.</text>
</comment>
<dbReference type="InterPro" id="IPR000515">
    <property type="entry name" value="MetI-like"/>
</dbReference>
<comment type="caution">
    <text evidence="11">The sequence shown here is derived from an EMBL/GenBank/DDBJ whole genome shotgun (WGS) entry which is preliminary data.</text>
</comment>
<organism evidence="11 12">
    <name type="scientific">Pseudochelatococcus lubricantis</name>
    <dbReference type="NCBI Taxonomy" id="1538102"/>
    <lineage>
        <taxon>Bacteria</taxon>
        <taxon>Pseudomonadati</taxon>
        <taxon>Pseudomonadota</taxon>
        <taxon>Alphaproteobacteria</taxon>
        <taxon>Hyphomicrobiales</taxon>
        <taxon>Chelatococcaceae</taxon>
        <taxon>Pseudochelatococcus</taxon>
    </lineage>
</organism>
<reference evidence="11 12" key="1">
    <citation type="submission" date="2020-03" db="EMBL/GenBank/DDBJ databases">
        <title>Genomic Encyclopedia of Type Strains, Phase IV (KMG-IV): sequencing the most valuable type-strain genomes for metagenomic binning, comparative biology and taxonomic classification.</title>
        <authorList>
            <person name="Goeker M."/>
        </authorList>
    </citation>
    <scope>NUCLEOTIDE SEQUENCE [LARGE SCALE GENOMIC DNA]</scope>
    <source>
        <strain evidence="11 12">DSM 103870</strain>
    </source>
</reference>
<feature type="transmembrane region" description="Helical" evidence="9">
    <location>
        <begin position="371"/>
        <end position="393"/>
    </location>
</feature>
<evidence type="ECO:0000256" key="5">
    <source>
        <dbReference type="ARBA" id="ARBA00022692"/>
    </source>
</evidence>
<dbReference type="PANTHER" id="PTHR30614">
    <property type="entry name" value="MEMBRANE COMPONENT OF AMINO ACID ABC TRANSPORTER"/>
    <property type="match status" value="1"/>
</dbReference>
<proteinExistence type="inferred from homology"/>
<dbReference type="EMBL" id="JAASQI010000002">
    <property type="protein sequence ID" value="NIJ57417.1"/>
    <property type="molecule type" value="Genomic_DNA"/>
</dbReference>
<dbReference type="SUPFAM" id="SSF161098">
    <property type="entry name" value="MetI-like"/>
    <property type="match status" value="1"/>
</dbReference>
<evidence type="ECO:0000313" key="12">
    <source>
        <dbReference type="Proteomes" id="UP001429580"/>
    </source>
</evidence>
<evidence type="ECO:0000256" key="4">
    <source>
        <dbReference type="ARBA" id="ARBA00022475"/>
    </source>
</evidence>
<feature type="transmembrane region" description="Helical" evidence="9">
    <location>
        <begin position="192"/>
        <end position="212"/>
    </location>
</feature>
<keyword evidence="5 9" id="KW-0812">Transmembrane</keyword>
<protein>
    <submittedName>
        <fullName evidence="11">General L-amino acid transport system permease protein</fullName>
    </submittedName>
</protein>
<feature type="transmembrane region" description="Helical" evidence="9">
    <location>
        <begin position="93"/>
        <end position="121"/>
    </location>
</feature>
<evidence type="ECO:0000256" key="1">
    <source>
        <dbReference type="ARBA" id="ARBA00004429"/>
    </source>
</evidence>
<keyword evidence="4" id="KW-1003">Cell membrane</keyword>
<dbReference type="InterPro" id="IPR010065">
    <property type="entry name" value="AA_ABC_transptr_permease_3TM"/>
</dbReference>
<dbReference type="CDD" id="cd06261">
    <property type="entry name" value="TM_PBP2"/>
    <property type="match status" value="1"/>
</dbReference>
<evidence type="ECO:0000256" key="8">
    <source>
        <dbReference type="ARBA" id="ARBA00023136"/>
    </source>
</evidence>
<sequence>MARTPPVQSPPPDRGDATGSWLYNPAVRGAAYQVALAAAVVLILYEASTNAIENMRRLGIVSGFGFWNAPAGFDINQRLISYSSTYSTYGEAFWVGLLNTLLVASAGIVLATVIGFVVGIARLSRNRIVSFLAACYVEFFRNIPLLLQLYVWYNAVLRALPAPRQSLSTADAVFLNNRGLFVPAPVFGEGSGLLLVAAVLACAAIAVFGRWARRDQDRTGRQHATGLVSLALFAGFMALGWFAAGRPVTFNVPDLRGFNIVGGLQIYPEFVALLLGLSIYTASFIAEIVRAGMLSVSRGQTEAAYSLGLRPGITQRLVIIPQAMRVIVPPLTSQLLNLTKNSSLAVAIGYPDLVQVFMGTVLNQTGQAIECVVITMLVYLLLSLLTSLAMNIYNRRVAIVER</sequence>
<evidence type="ECO:0000259" key="10">
    <source>
        <dbReference type="PROSITE" id="PS50928"/>
    </source>
</evidence>